<evidence type="ECO:0000313" key="1">
    <source>
        <dbReference type="EMBL" id="PSK94454.1"/>
    </source>
</evidence>
<dbReference type="RefSeq" id="WP_106521157.1">
    <property type="nucleotide sequence ID" value="NZ_PYGD01000001.1"/>
</dbReference>
<keyword evidence="1" id="KW-0223">Dioxygenase</keyword>
<accession>A0A2P8DB61</accession>
<keyword evidence="2" id="KW-1185">Reference proteome</keyword>
<protein>
    <submittedName>
        <fullName evidence="1">Phytanoyl-CoA dioxygenase PhyH</fullName>
    </submittedName>
</protein>
<dbReference type="Proteomes" id="UP000240572">
    <property type="component" value="Unassembled WGS sequence"/>
</dbReference>
<proteinExistence type="predicted"/>
<dbReference type="AlphaFoldDB" id="A0A2P8DB61"/>
<dbReference type="Gene3D" id="2.60.120.620">
    <property type="entry name" value="q2cbj1_9rhob like domain"/>
    <property type="match status" value="1"/>
</dbReference>
<dbReference type="GO" id="GO:0016706">
    <property type="term" value="F:2-oxoglutarate-dependent dioxygenase activity"/>
    <property type="evidence" value="ECO:0007669"/>
    <property type="project" value="UniProtKB-ARBA"/>
</dbReference>
<dbReference type="SUPFAM" id="SSF51197">
    <property type="entry name" value="Clavaminate synthase-like"/>
    <property type="match status" value="1"/>
</dbReference>
<reference evidence="1 2" key="1">
    <citation type="submission" date="2018-03" db="EMBL/GenBank/DDBJ databases">
        <title>Genomic Encyclopedia of Type Strains, Phase III (KMG-III): the genomes of soil and plant-associated and newly described type strains.</title>
        <authorList>
            <person name="Whitman W."/>
        </authorList>
    </citation>
    <scope>NUCLEOTIDE SEQUENCE [LARGE SCALE GENOMIC DNA]</scope>
    <source>
        <strain evidence="1 2">CGMCC 1.12700</strain>
    </source>
</reference>
<dbReference type="EMBL" id="PYGD01000001">
    <property type="protein sequence ID" value="PSK94454.1"/>
    <property type="molecule type" value="Genomic_DNA"/>
</dbReference>
<evidence type="ECO:0000313" key="2">
    <source>
        <dbReference type="Proteomes" id="UP000240572"/>
    </source>
</evidence>
<dbReference type="OrthoDB" id="9814777at2"/>
<keyword evidence="1" id="KW-0560">Oxidoreductase</keyword>
<sequence length="295" mass="33916">MSVLKKAANRLLFEWQRNVTSIPKRNFSINLVTAFLKNKKAIGTKRLGNINIDKHAEDLKENGYTKFGIVLNEQEINGLKQYLKDLPVYNTYKPQDRFTMDSVPEDCHVASFDEQNLVKNELILDLVNDESLLEIARRTLGATPTVSEVGGWWSFAGKKKAKDAQLFHRDVDDFKFLKLFIYLTDVTKDTGPHIYVAKSHNKNLATKLKRYTDEEVDTLLGKENVLSFEEPKGSVFLVNTYGMHKGLLPVTDNRLLIQIEYSTLPLYVRKYAPVKLNRDVSKLDPYVNRLIVDFK</sequence>
<comment type="caution">
    <text evidence="1">The sequence shown here is derived from an EMBL/GenBank/DDBJ whole genome shotgun (WGS) entry which is preliminary data.</text>
</comment>
<dbReference type="Pfam" id="PF05721">
    <property type="entry name" value="PhyH"/>
    <property type="match status" value="1"/>
</dbReference>
<dbReference type="InterPro" id="IPR008775">
    <property type="entry name" value="Phytyl_CoA_dOase-like"/>
</dbReference>
<gene>
    <name evidence="1" type="ORF">B0I18_101610</name>
</gene>
<name>A0A2P8DB61_9BACT</name>
<organism evidence="1 2">
    <name type="scientific">Taibaiella chishuiensis</name>
    <dbReference type="NCBI Taxonomy" id="1434707"/>
    <lineage>
        <taxon>Bacteria</taxon>
        <taxon>Pseudomonadati</taxon>
        <taxon>Bacteroidota</taxon>
        <taxon>Chitinophagia</taxon>
        <taxon>Chitinophagales</taxon>
        <taxon>Chitinophagaceae</taxon>
        <taxon>Taibaiella</taxon>
    </lineage>
</organism>